<feature type="chain" id="PRO_5001706734" evidence="1">
    <location>
        <begin position="24"/>
        <end position="168"/>
    </location>
</feature>
<feature type="signal peptide" evidence="1">
    <location>
        <begin position="1"/>
        <end position="23"/>
    </location>
</feature>
<name>A0A075K4Q6_9GAMM</name>
<evidence type="ECO:0000256" key="1">
    <source>
        <dbReference type="SAM" id="SignalP"/>
    </source>
</evidence>
<reference evidence="2 3" key="1">
    <citation type="submission" date="2014-07" db="EMBL/GenBank/DDBJ databases">
        <title>Complete Genome Sequence of Dyella japonica Strain A8 Isolated from Malaysian Tropical Soil.</title>
        <authorList>
            <person name="Hui R.K.H."/>
            <person name="Chen J.-W."/>
            <person name="Chan K.-G."/>
            <person name="Leung F.C.C."/>
        </authorList>
    </citation>
    <scope>NUCLEOTIDE SEQUENCE [LARGE SCALE GENOMIC DNA]</scope>
    <source>
        <strain evidence="2 3">A8</strain>
    </source>
</reference>
<gene>
    <name evidence="2" type="ORF">HY57_07650</name>
</gene>
<dbReference type="HOGENOM" id="CLU_1583887_0_0_6"/>
<dbReference type="STRING" id="1217721.HY57_07650"/>
<dbReference type="AlphaFoldDB" id="A0A075K4Q6"/>
<evidence type="ECO:0000313" key="3">
    <source>
        <dbReference type="Proteomes" id="UP000027987"/>
    </source>
</evidence>
<accession>A0A075K4Q6</accession>
<dbReference type="Proteomes" id="UP000027987">
    <property type="component" value="Chromosome"/>
</dbReference>
<keyword evidence="3" id="KW-1185">Reference proteome</keyword>
<sequence>MKKELAGVGLALLSLTLSLCAFAEADGMAPAIVAAPGRAVCSSADVALGGSPAKGQLCVTEGSFGHDRYVFDLDGTAVITGIDDETTRGLSGSYKGQSLGMTCAPDIKKPADDDSYVVGLEKSMVEKRGMKPADAHNLAVAMATVEVGRTCIVKQAEAVLMKVPVRFP</sequence>
<dbReference type="OrthoDB" id="8780529at2"/>
<dbReference type="PATRIC" id="fig|1217721.7.peg.1590"/>
<dbReference type="EMBL" id="CP008884">
    <property type="protein sequence ID" value="AIF47158.1"/>
    <property type="molecule type" value="Genomic_DNA"/>
</dbReference>
<dbReference type="KEGG" id="dja:HY57_07650"/>
<keyword evidence="1" id="KW-0732">Signal</keyword>
<proteinExistence type="predicted"/>
<protein>
    <submittedName>
        <fullName evidence="2">Uncharacterized protein</fullName>
    </submittedName>
</protein>
<evidence type="ECO:0000313" key="2">
    <source>
        <dbReference type="EMBL" id="AIF47158.1"/>
    </source>
</evidence>
<dbReference type="RefSeq" id="WP_019466419.1">
    <property type="nucleotide sequence ID" value="NZ_ALOY01000173.1"/>
</dbReference>
<organism evidence="2 3">
    <name type="scientific">Dyella japonica A8</name>
    <dbReference type="NCBI Taxonomy" id="1217721"/>
    <lineage>
        <taxon>Bacteria</taxon>
        <taxon>Pseudomonadati</taxon>
        <taxon>Pseudomonadota</taxon>
        <taxon>Gammaproteobacteria</taxon>
        <taxon>Lysobacterales</taxon>
        <taxon>Rhodanobacteraceae</taxon>
        <taxon>Dyella</taxon>
    </lineage>
</organism>